<keyword evidence="7" id="KW-0862">Zinc</keyword>
<accession>A0A7X6K838</accession>
<dbReference type="GO" id="GO:0072527">
    <property type="term" value="P:pyrimidine-containing compound metabolic process"/>
    <property type="evidence" value="ECO:0007669"/>
    <property type="project" value="UniProtKB-ARBA"/>
</dbReference>
<keyword evidence="4" id="KW-0963">Cytoplasm</keyword>
<dbReference type="PANTHER" id="PTHR11079:SF190">
    <property type="entry name" value="CYTOSINE DEAMINASE"/>
    <property type="match status" value="1"/>
</dbReference>
<comment type="cofactor">
    <cofactor evidence="1">
        <name>Zn(2+)</name>
        <dbReference type="ChEBI" id="CHEBI:29105"/>
    </cofactor>
</comment>
<keyword evidence="5" id="KW-0479">Metal-binding</keyword>
<dbReference type="GO" id="GO:0046872">
    <property type="term" value="F:metal ion binding"/>
    <property type="evidence" value="ECO:0007669"/>
    <property type="project" value="UniProtKB-KW"/>
</dbReference>
<organism evidence="10 11">
    <name type="scientific">Arthrobacter mobilis</name>
    <dbReference type="NCBI Taxonomy" id="2724944"/>
    <lineage>
        <taxon>Bacteria</taxon>
        <taxon>Bacillati</taxon>
        <taxon>Actinomycetota</taxon>
        <taxon>Actinomycetes</taxon>
        <taxon>Micrococcales</taxon>
        <taxon>Micrococcaceae</taxon>
        <taxon>Arthrobacter</taxon>
    </lineage>
</organism>
<dbReference type="RefSeq" id="WP_168489431.1">
    <property type="nucleotide sequence ID" value="NZ_JAAZSQ010000047.1"/>
</dbReference>
<comment type="subcellular location">
    <subcellularLocation>
        <location evidence="2">Cytoplasm</location>
    </subcellularLocation>
</comment>
<feature type="domain" description="CMP/dCMP-type deaminase" evidence="9">
    <location>
        <begin position="3"/>
        <end position="118"/>
    </location>
</feature>
<comment type="caution">
    <text evidence="10">The sequence shown here is derived from an EMBL/GenBank/DDBJ whole genome shotgun (WGS) entry which is preliminary data.</text>
</comment>
<evidence type="ECO:0000256" key="5">
    <source>
        <dbReference type="ARBA" id="ARBA00022723"/>
    </source>
</evidence>
<dbReference type="Proteomes" id="UP000544090">
    <property type="component" value="Unassembled WGS sequence"/>
</dbReference>
<dbReference type="FunFam" id="3.40.140.10:FF:000016">
    <property type="entry name" value="Cytosine deaminase"/>
    <property type="match status" value="1"/>
</dbReference>
<evidence type="ECO:0000256" key="6">
    <source>
        <dbReference type="ARBA" id="ARBA00022801"/>
    </source>
</evidence>
<dbReference type="InterPro" id="IPR016193">
    <property type="entry name" value="Cytidine_deaminase-like"/>
</dbReference>
<keyword evidence="6" id="KW-0378">Hydrolase</keyword>
<evidence type="ECO:0000256" key="8">
    <source>
        <dbReference type="ARBA" id="ARBA00060693"/>
    </source>
</evidence>
<dbReference type="GO" id="GO:0055086">
    <property type="term" value="P:nucleobase-containing small molecule metabolic process"/>
    <property type="evidence" value="ECO:0007669"/>
    <property type="project" value="UniProtKB-ARBA"/>
</dbReference>
<dbReference type="SUPFAM" id="SSF53927">
    <property type="entry name" value="Cytidine deaminase-like"/>
    <property type="match status" value="1"/>
</dbReference>
<sequence>MHSFNPQNFEAALAAARHSFDHGGVPVGAALERGGRLLAVGHNQRVQAGDPTAHGEISCLRAAGRQASYKDTVLYTTLVPCAMCAGSIIQFGIPTVVVGEAASFPGELDLLRERGIQVVNLQDQRCMGLMQRFQQTRPALWAEDIGR</sequence>
<proteinExistence type="predicted"/>
<dbReference type="InterPro" id="IPR002125">
    <property type="entry name" value="CMP_dCMP_dom"/>
</dbReference>
<gene>
    <name evidence="10" type="ORF">HGG74_20710</name>
</gene>
<protein>
    <submittedName>
        <fullName evidence="10">Nucleoside deaminase</fullName>
    </submittedName>
</protein>
<evidence type="ECO:0000256" key="3">
    <source>
        <dbReference type="ARBA" id="ARBA00011738"/>
    </source>
</evidence>
<dbReference type="PROSITE" id="PS51747">
    <property type="entry name" value="CYT_DCMP_DEAMINASES_2"/>
    <property type="match status" value="1"/>
</dbReference>
<evidence type="ECO:0000256" key="4">
    <source>
        <dbReference type="ARBA" id="ARBA00022490"/>
    </source>
</evidence>
<dbReference type="Pfam" id="PF00383">
    <property type="entry name" value="dCMP_cyt_deam_1"/>
    <property type="match status" value="1"/>
</dbReference>
<name>A0A7X6K838_9MICC</name>
<evidence type="ECO:0000259" key="9">
    <source>
        <dbReference type="PROSITE" id="PS51747"/>
    </source>
</evidence>
<dbReference type="GO" id="GO:0005737">
    <property type="term" value="C:cytoplasm"/>
    <property type="evidence" value="ECO:0007669"/>
    <property type="project" value="UniProtKB-SubCell"/>
</dbReference>
<comment type="subunit">
    <text evidence="3">Homodimer.</text>
</comment>
<dbReference type="PANTHER" id="PTHR11079">
    <property type="entry name" value="CYTOSINE DEAMINASE FAMILY MEMBER"/>
    <property type="match status" value="1"/>
</dbReference>
<dbReference type="CDD" id="cd01285">
    <property type="entry name" value="nucleoside_deaminase"/>
    <property type="match status" value="1"/>
</dbReference>
<evidence type="ECO:0000313" key="11">
    <source>
        <dbReference type="Proteomes" id="UP000544090"/>
    </source>
</evidence>
<dbReference type="EMBL" id="JAAZSQ010000047">
    <property type="protein sequence ID" value="NKX56892.1"/>
    <property type="molecule type" value="Genomic_DNA"/>
</dbReference>
<evidence type="ECO:0000256" key="7">
    <source>
        <dbReference type="ARBA" id="ARBA00022833"/>
    </source>
</evidence>
<dbReference type="Gene3D" id="3.40.140.10">
    <property type="entry name" value="Cytidine Deaminase, domain 2"/>
    <property type="match status" value="1"/>
</dbReference>
<evidence type="ECO:0000313" key="10">
    <source>
        <dbReference type="EMBL" id="NKX56892.1"/>
    </source>
</evidence>
<reference evidence="10 11" key="1">
    <citation type="submission" date="2020-04" db="EMBL/GenBank/DDBJ databases">
        <title>Arthrobacter sp. nov.</title>
        <authorList>
            <person name="Liu S."/>
        </authorList>
    </citation>
    <scope>NUCLEOTIDE SEQUENCE [LARGE SCALE GENOMIC DNA]</scope>
    <source>
        <strain evidence="10 11">E918</strain>
    </source>
</reference>
<dbReference type="GO" id="GO:0008835">
    <property type="term" value="F:diaminohydroxyphosphoribosylaminopyrimidine deaminase activity"/>
    <property type="evidence" value="ECO:0007669"/>
    <property type="project" value="TreeGrafter"/>
</dbReference>
<keyword evidence="11" id="KW-1185">Reference proteome</keyword>
<comment type="pathway">
    <text evidence="8">Pyrimidine metabolism.</text>
</comment>
<evidence type="ECO:0000256" key="2">
    <source>
        <dbReference type="ARBA" id="ARBA00004496"/>
    </source>
</evidence>
<dbReference type="AlphaFoldDB" id="A0A7X6K838"/>
<evidence type="ECO:0000256" key="1">
    <source>
        <dbReference type="ARBA" id="ARBA00001947"/>
    </source>
</evidence>